<dbReference type="RefSeq" id="XP_040742471.1">
    <property type="nucleotide sequence ID" value="XM_040890440.1"/>
</dbReference>
<evidence type="ECO:0000313" key="5">
    <source>
        <dbReference type="EMBL" id="ORX68689.1"/>
    </source>
</evidence>
<accession>A0A1Y1W575</accession>
<dbReference type="STRING" id="61395.A0A1Y1W575"/>
<reference evidence="5 6" key="1">
    <citation type="submission" date="2016-07" db="EMBL/GenBank/DDBJ databases">
        <title>Pervasive Adenine N6-methylation of Active Genes in Fungi.</title>
        <authorList>
            <consortium name="DOE Joint Genome Institute"/>
            <person name="Mondo S.J."/>
            <person name="Dannebaum R.O."/>
            <person name="Kuo R.C."/>
            <person name="Labutti K."/>
            <person name="Haridas S."/>
            <person name="Kuo A."/>
            <person name="Salamov A."/>
            <person name="Ahrendt S.R."/>
            <person name="Lipzen A."/>
            <person name="Sullivan W."/>
            <person name="Andreopoulos W.B."/>
            <person name="Clum A."/>
            <person name="Lindquist E."/>
            <person name="Daum C."/>
            <person name="Ramamoorthy G.K."/>
            <person name="Gryganskyi A."/>
            <person name="Culley D."/>
            <person name="Magnuson J.K."/>
            <person name="James T.Y."/>
            <person name="O'Malley M.A."/>
            <person name="Stajich J.E."/>
            <person name="Spatafora J.W."/>
            <person name="Visel A."/>
            <person name="Grigoriev I.V."/>
        </authorList>
    </citation>
    <scope>NUCLEOTIDE SEQUENCE [LARGE SCALE GENOMIC DNA]</scope>
    <source>
        <strain evidence="5 6">ATCC 12442</strain>
    </source>
</reference>
<dbReference type="Pfam" id="PF00300">
    <property type="entry name" value="His_Phos_1"/>
    <property type="match status" value="1"/>
</dbReference>
<dbReference type="InterPro" id="IPR027417">
    <property type="entry name" value="P-loop_NTPase"/>
</dbReference>
<dbReference type="InterPro" id="IPR029033">
    <property type="entry name" value="His_PPase_superfam"/>
</dbReference>
<dbReference type="SUPFAM" id="SSF52540">
    <property type="entry name" value="P-loop containing nucleoside triphosphate hydrolases"/>
    <property type="match status" value="1"/>
</dbReference>
<dbReference type="AlphaFoldDB" id="A0A1Y1W575"/>
<dbReference type="PRINTS" id="PR00991">
    <property type="entry name" value="6PFRUCTKNASE"/>
</dbReference>
<dbReference type="Proteomes" id="UP000193922">
    <property type="component" value="Unassembled WGS sequence"/>
</dbReference>
<dbReference type="EMBL" id="MCFD01000009">
    <property type="protein sequence ID" value="ORX68689.1"/>
    <property type="molecule type" value="Genomic_DNA"/>
</dbReference>
<dbReference type="FunFam" id="3.40.50.300:FF:000644">
    <property type="entry name" value="GpmB, Fructose-2,6-bisphosphatase"/>
    <property type="match status" value="1"/>
</dbReference>
<dbReference type="SUPFAM" id="SSF53254">
    <property type="entry name" value="Phosphoglycerate mutase-like"/>
    <property type="match status" value="1"/>
</dbReference>
<evidence type="ECO:0000256" key="2">
    <source>
        <dbReference type="ARBA" id="ARBA00022840"/>
    </source>
</evidence>
<dbReference type="GO" id="GO:0006000">
    <property type="term" value="P:fructose metabolic process"/>
    <property type="evidence" value="ECO:0007669"/>
    <property type="project" value="InterPro"/>
</dbReference>
<keyword evidence="6" id="KW-1185">Reference proteome</keyword>
<feature type="region of interest" description="Disordered" evidence="3">
    <location>
        <begin position="445"/>
        <end position="468"/>
    </location>
</feature>
<feature type="region of interest" description="Disordered" evidence="3">
    <location>
        <begin position="566"/>
        <end position="595"/>
    </location>
</feature>
<keyword evidence="2" id="KW-0067">ATP-binding</keyword>
<dbReference type="Gene3D" id="3.40.50.1240">
    <property type="entry name" value="Phosphoglycerate mutase-like"/>
    <property type="match status" value="1"/>
</dbReference>
<comment type="caution">
    <text evidence="5">The sequence shown here is derived from an EMBL/GenBank/DDBJ whole genome shotgun (WGS) entry which is preliminary data.</text>
</comment>
<dbReference type="InterPro" id="IPR013078">
    <property type="entry name" value="His_Pase_superF_clade-1"/>
</dbReference>
<dbReference type="Gene3D" id="3.40.50.300">
    <property type="entry name" value="P-loop containing nucleotide triphosphate hydrolases"/>
    <property type="match status" value="1"/>
</dbReference>
<feature type="region of interest" description="Disordered" evidence="3">
    <location>
        <begin position="389"/>
        <end position="427"/>
    </location>
</feature>
<feature type="domain" description="6-phosphofructo-2-kinase" evidence="4">
    <location>
        <begin position="8"/>
        <end position="224"/>
    </location>
</feature>
<evidence type="ECO:0000259" key="4">
    <source>
        <dbReference type="Pfam" id="PF01591"/>
    </source>
</evidence>
<dbReference type="PANTHER" id="PTHR10606">
    <property type="entry name" value="6-PHOSPHOFRUCTO-2-KINASE/FRUCTOSE-2,6-BISPHOSPHATASE"/>
    <property type="match status" value="1"/>
</dbReference>
<evidence type="ECO:0000313" key="6">
    <source>
        <dbReference type="Proteomes" id="UP000193922"/>
    </source>
</evidence>
<dbReference type="GeneID" id="63807088"/>
<dbReference type="GO" id="GO:0005524">
    <property type="term" value="F:ATP binding"/>
    <property type="evidence" value="ECO:0007669"/>
    <property type="project" value="UniProtKB-KW"/>
</dbReference>
<gene>
    <name evidence="5" type="ORF">DL89DRAFT_293901</name>
</gene>
<keyword evidence="1" id="KW-0547">Nucleotide-binding</keyword>
<dbReference type="GO" id="GO:0004331">
    <property type="term" value="F:fructose-2,6-bisphosphate 2-phosphatase activity"/>
    <property type="evidence" value="ECO:0007669"/>
    <property type="project" value="TreeGrafter"/>
</dbReference>
<organism evidence="5 6">
    <name type="scientific">Linderina pennispora</name>
    <dbReference type="NCBI Taxonomy" id="61395"/>
    <lineage>
        <taxon>Eukaryota</taxon>
        <taxon>Fungi</taxon>
        <taxon>Fungi incertae sedis</taxon>
        <taxon>Zoopagomycota</taxon>
        <taxon>Kickxellomycotina</taxon>
        <taxon>Kickxellomycetes</taxon>
        <taxon>Kickxellales</taxon>
        <taxon>Kickxellaceae</taxon>
        <taxon>Linderina</taxon>
    </lineage>
</organism>
<feature type="compositionally biased region" description="Basic and acidic residues" evidence="3">
    <location>
        <begin position="570"/>
        <end position="582"/>
    </location>
</feature>
<dbReference type="InterPro" id="IPR013079">
    <property type="entry name" value="6Phosfructo_kin"/>
</dbReference>
<dbReference type="GO" id="GO:0005829">
    <property type="term" value="C:cytosol"/>
    <property type="evidence" value="ECO:0007669"/>
    <property type="project" value="TreeGrafter"/>
</dbReference>
<evidence type="ECO:0000256" key="1">
    <source>
        <dbReference type="ARBA" id="ARBA00022741"/>
    </source>
</evidence>
<sequence>MAAQLYKTHTGQLFHAGSIVIINVGLPARGKTHGSRSLIRYMNWLGVKSKSFHMGQYRRRLYGPDISAEYFDLGNDGMTEKRSHAEDSCIDDIIEYLTVGSGQLAIFDASNLRADRRRYIYERFESKQIRPLFVEYICENDRIVEENIRKVKITSPDYVTMDADTAVRDFKARIKRMEPYYQTIEDGDLSYIKLYNVGEHIVVNNIRGYLQSRVVFYLMNLHISDRTIYLARSGESSNEGSGIRYAKHLHDAILRRTKERAAETLKKTGVDNSNKMLKVWTSTHVKSYQTAEYFVKYDNFPVRRRMLLKGLNPGICENLTLAEVKDKFPDEYHAYLRDPSYHDVSVRLEPVILELEREHDDLLIIAPESVLRCIYAYFAPKGLPDSLDSDAGERRVGISPSDENLRKTKTSAADWDEPAAEPSTKPEVPLDDLVEFRQYRQRHRGIDTEALAKGDPSQADGDDGEKKAPMLDSAFAAETNTVDVNKHMMAGNPTAQAEPDAEDDLYQMPEHLKVVEEKPVSEGNVAMASTMLTSIPEETESLVARMSSERSRDNSRVLGAVGSAVRYKKVHDPSERSSKATDDITMQKFKKRMRR</sequence>
<dbReference type="Pfam" id="PF01591">
    <property type="entry name" value="6PF2K"/>
    <property type="match status" value="1"/>
</dbReference>
<dbReference type="OrthoDB" id="267323at2759"/>
<protein>
    <submittedName>
        <fullName evidence="5">6PF2K-domain-containing protein</fullName>
    </submittedName>
</protein>
<name>A0A1Y1W575_9FUNG</name>
<proteinExistence type="predicted"/>
<dbReference type="GO" id="GO:0003873">
    <property type="term" value="F:6-phosphofructo-2-kinase activity"/>
    <property type="evidence" value="ECO:0007669"/>
    <property type="project" value="InterPro"/>
</dbReference>
<evidence type="ECO:0000256" key="3">
    <source>
        <dbReference type="SAM" id="MobiDB-lite"/>
    </source>
</evidence>
<dbReference type="InterPro" id="IPR003094">
    <property type="entry name" value="6Pfruct_kin"/>
</dbReference>
<dbReference type="GO" id="GO:0006003">
    <property type="term" value="P:fructose 2,6-bisphosphate metabolic process"/>
    <property type="evidence" value="ECO:0007669"/>
    <property type="project" value="InterPro"/>
</dbReference>
<dbReference type="PANTHER" id="PTHR10606:SF39">
    <property type="entry name" value="6-PHOSPHOFRUCTO-2-KINASE_FRUCTOSE-2,6-BISPHOSPHATASE YLR345W-RELATED"/>
    <property type="match status" value="1"/>
</dbReference>